<proteinExistence type="predicted"/>
<dbReference type="InterPro" id="IPR032693">
    <property type="entry name" value="YtkA-like_dom"/>
</dbReference>
<organism evidence="2 3">
    <name type="scientific">Persephonella marina (strain DSM 14350 / EX-H1)</name>
    <dbReference type="NCBI Taxonomy" id="123214"/>
    <lineage>
        <taxon>Bacteria</taxon>
        <taxon>Pseudomonadati</taxon>
        <taxon>Aquificota</taxon>
        <taxon>Aquificia</taxon>
        <taxon>Aquificales</taxon>
        <taxon>Hydrogenothermaceae</taxon>
        <taxon>Persephonella</taxon>
    </lineage>
</organism>
<dbReference type="STRING" id="123214.PERMA_0849"/>
<keyword evidence="2" id="KW-0449">Lipoprotein</keyword>
<dbReference type="Pfam" id="PF13115">
    <property type="entry name" value="YtkA"/>
    <property type="match status" value="1"/>
</dbReference>
<sequence length="131" mass="14690">MRRISFTAILLLLVGFTVFSCTKKEAYKKELISDSYKVVIVSDQPPHVGVNKWKVYVYTKDGSAVTDASVKINGYMPPMPGMPEMSFDYPVKNTGQFYESDVNLSMSGTWQITIVVEKGGKKESIKFGFNL</sequence>
<dbReference type="OrthoDB" id="9765657at2"/>
<dbReference type="HOGENOM" id="CLU_1980460_0_0_0"/>
<dbReference type="RefSeq" id="WP_012675948.1">
    <property type="nucleotide sequence ID" value="NC_012440.1"/>
</dbReference>
<protein>
    <submittedName>
        <fullName evidence="2">Putative lipoprotein</fullName>
    </submittedName>
</protein>
<feature type="domain" description="YtkA-like" evidence="1">
    <location>
        <begin position="33"/>
        <end position="114"/>
    </location>
</feature>
<evidence type="ECO:0000259" key="1">
    <source>
        <dbReference type="Pfam" id="PF13115"/>
    </source>
</evidence>
<dbReference type="eggNOG" id="ENOG502ZWK6">
    <property type="taxonomic scope" value="Bacteria"/>
</dbReference>
<evidence type="ECO:0000313" key="3">
    <source>
        <dbReference type="Proteomes" id="UP000001366"/>
    </source>
</evidence>
<reference evidence="2 3" key="1">
    <citation type="journal article" date="2009" name="J. Bacteriol.">
        <title>Complete and draft genome sequences of six members of the Aquificales.</title>
        <authorList>
            <person name="Reysenbach A.L."/>
            <person name="Hamamura N."/>
            <person name="Podar M."/>
            <person name="Griffiths E."/>
            <person name="Ferreira S."/>
            <person name="Hochstein R."/>
            <person name="Heidelberg J."/>
            <person name="Johnson J."/>
            <person name="Mead D."/>
            <person name="Pohorille A."/>
            <person name="Sarmiento M."/>
            <person name="Schweighofer K."/>
            <person name="Seshadri R."/>
            <person name="Voytek M.A."/>
        </authorList>
    </citation>
    <scope>NUCLEOTIDE SEQUENCE [LARGE SCALE GENOMIC DNA]</scope>
    <source>
        <strain evidence="3">DSM 14350 / EX-H1</strain>
    </source>
</reference>
<dbReference type="KEGG" id="pmx:PERMA_0849"/>
<dbReference type="PaxDb" id="123214-PERMA_0849"/>
<keyword evidence="3" id="KW-1185">Reference proteome</keyword>
<gene>
    <name evidence="2" type="ordered locus">PERMA_0849</name>
</gene>
<dbReference type="Proteomes" id="UP000001366">
    <property type="component" value="Chromosome"/>
</dbReference>
<evidence type="ECO:0000313" key="2">
    <source>
        <dbReference type="EMBL" id="ACO03709.1"/>
    </source>
</evidence>
<dbReference type="AlphaFoldDB" id="C0QPP0"/>
<dbReference type="PROSITE" id="PS51257">
    <property type="entry name" value="PROKAR_LIPOPROTEIN"/>
    <property type="match status" value="1"/>
</dbReference>
<name>C0QPP0_PERMH</name>
<dbReference type="EMBL" id="CP001230">
    <property type="protein sequence ID" value="ACO03709.1"/>
    <property type="molecule type" value="Genomic_DNA"/>
</dbReference>
<accession>C0QPP0</accession>